<evidence type="ECO:0000259" key="3">
    <source>
        <dbReference type="Pfam" id="PF22594"/>
    </source>
</evidence>
<evidence type="ECO:0000313" key="4">
    <source>
        <dbReference type="EMBL" id="GAI40579.1"/>
    </source>
</evidence>
<feature type="non-terminal residue" evidence="4">
    <location>
        <position position="1"/>
    </location>
</feature>
<sequence>FRCSTEEAPAKIEKIEERIDSSTLEVLEEDASRLEDTEVGEVIISTENPVVVESFYKTRELGRFVIVRDNDVVAGGIIAHTITGQ</sequence>
<feature type="domain" description="GTP-eEF1A C-terminal" evidence="3">
    <location>
        <begin position="1"/>
        <end position="78"/>
    </location>
</feature>
<comment type="caution">
    <text evidence="4">The sequence shown here is derived from an EMBL/GenBank/DDBJ whole genome shotgun (WGS) entry which is preliminary data.</text>
</comment>
<dbReference type="InterPro" id="IPR054696">
    <property type="entry name" value="GTP-eEF1A_C"/>
</dbReference>
<proteinExistence type="predicted"/>
<dbReference type="SUPFAM" id="SSF50465">
    <property type="entry name" value="EF-Tu/eEF-1alpha/eIF2-gamma C-terminal domain"/>
    <property type="match status" value="1"/>
</dbReference>
<dbReference type="GO" id="GO:0005525">
    <property type="term" value="F:GTP binding"/>
    <property type="evidence" value="ECO:0007669"/>
    <property type="project" value="UniProtKB-KW"/>
</dbReference>
<dbReference type="InterPro" id="IPR009001">
    <property type="entry name" value="Transl_elong_EF1A/Init_IF2_C"/>
</dbReference>
<accession>X1QBD6</accession>
<reference evidence="4" key="1">
    <citation type="journal article" date="2014" name="Front. Microbiol.">
        <title>High frequency of phylogenetically diverse reductive dehalogenase-homologous genes in deep subseafloor sedimentary metagenomes.</title>
        <authorList>
            <person name="Kawai M."/>
            <person name="Futagami T."/>
            <person name="Toyoda A."/>
            <person name="Takaki Y."/>
            <person name="Nishi S."/>
            <person name="Hori S."/>
            <person name="Arai W."/>
            <person name="Tsubouchi T."/>
            <person name="Morono Y."/>
            <person name="Uchiyama I."/>
            <person name="Ito T."/>
            <person name="Fujiyama A."/>
            <person name="Inagaki F."/>
            <person name="Takami H."/>
        </authorList>
    </citation>
    <scope>NUCLEOTIDE SEQUENCE</scope>
    <source>
        <strain evidence="4">Expedition CK06-06</strain>
    </source>
</reference>
<protein>
    <recommendedName>
        <fullName evidence="3">GTP-eEF1A C-terminal domain-containing protein</fullName>
    </recommendedName>
</protein>
<keyword evidence="1" id="KW-0547">Nucleotide-binding</keyword>
<dbReference type="Gene3D" id="2.40.30.10">
    <property type="entry name" value="Translation factors"/>
    <property type="match status" value="1"/>
</dbReference>
<organism evidence="4">
    <name type="scientific">marine sediment metagenome</name>
    <dbReference type="NCBI Taxonomy" id="412755"/>
    <lineage>
        <taxon>unclassified sequences</taxon>
        <taxon>metagenomes</taxon>
        <taxon>ecological metagenomes</taxon>
    </lineage>
</organism>
<dbReference type="EMBL" id="BARV01030372">
    <property type="protein sequence ID" value="GAI40579.1"/>
    <property type="molecule type" value="Genomic_DNA"/>
</dbReference>
<evidence type="ECO:0000256" key="1">
    <source>
        <dbReference type="ARBA" id="ARBA00022741"/>
    </source>
</evidence>
<dbReference type="Pfam" id="PF22594">
    <property type="entry name" value="GTP-eEF1A_C"/>
    <property type="match status" value="1"/>
</dbReference>
<evidence type="ECO:0000256" key="2">
    <source>
        <dbReference type="ARBA" id="ARBA00023134"/>
    </source>
</evidence>
<gene>
    <name evidence="4" type="ORF">S06H3_48251</name>
</gene>
<name>X1QBD6_9ZZZZ</name>
<keyword evidence="2" id="KW-0342">GTP-binding</keyword>
<dbReference type="AlphaFoldDB" id="X1QBD6"/>